<dbReference type="Ensembl" id="ENSPNYT00000014012.1">
    <property type="protein sequence ID" value="ENSPNYP00000013673.1"/>
    <property type="gene ID" value="ENSPNYG00000010308.1"/>
</dbReference>
<evidence type="ECO:0000256" key="6">
    <source>
        <dbReference type="ARBA" id="ARBA00022900"/>
    </source>
</evidence>
<keyword evidence="3" id="KW-0964">Secreted</keyword>
<feature type="domain" description="VWFA" evidence="10">
    <location>
        <begin position="268"/>
        <end position="446"/>
    </location>
</feature>
<evidence type="ECO:0000256" key="7">
    <source>
        <dbReference type="ARBA" id="ARBA00023180"/>
    </source>
</evidence>
<proteinExistence type="inferred from homology"/>
<dbReference type="FunFam" id="3.40.50.410:FF:000013">
    <property type="entry name" value="inter-alpha-trypsin inhibitor heavy chain H2"/>
    <property type="match status" value="1"/>
</dbReference>
<feature type="region of interest" description="Disordered" evidence="8">
    <location>
        <begin position="572"/>
        <end position="599"/>
    </location>
</feature>
<dbReference type="GO" id="GO:0004867">
    <property type="term" value="F:serine-type endopeptidase inhibitor activity"/>
    <property type="evidence" value="ECO:0007669"/>
    <property type="project" value="UniProtKB-KW"/>
</dbReference>
<reference evidence="12" key="1">
    <citation type="submission" date="2023-09" db="UniProtKB">
        <authorList>
            <consortium name="Ensembl"/>
        </authorList>
    </citation>
    <scope>IDENTIFICATION</scope>
</reference>
<dbReference type="GeneTree" id="ENSGT00940000154554"/>
<keyword evidence="6" id="KW-0722">Serine protease inhibitor</keyword>
<dbReference type="InterPro" id="IPR036465">
    <property type="entry name" value="vWFA_dom_sf"/>
</dbReference>
<dbReference type="SMART" id="SM00609">
    <property type="entry name" value="VIT"/>
    <property type="match status" value="1"/>
</dbReference>
<dbReference type="CDD" id="cd01461">
    <property type="entry name" value="vWA_interalpha_trypsin_inhibitor"/>
    <property type="match status" value="1"/>
</dbReference>
<comment type="similarity">
    <text evidence="2">Belongs to the ITIH family.</text>
</comment>
<dbReference type="AlphaFoldDB" id="A0A3B4FVN3"/>
<organism evidence="12">
    <name type="scientific">Pundamilia nyererei</name>
    <dbReference type="NCBI Taxonomy" id="303518"/>
    <lineage>
        <taxon>Eukaryota</taxon>
        <taxon>Metazoa</taxon>
        <taxon>Chordata</taxon>
        <taxon>Craniata</taxon>
        <taxon>Vertebrata</taxon>
        <taxon>Euteleostomi</taxon>
        <taxon>Actinopterygii</taxon>
        <taxon>Neopterygii</taxon>
        <taxon>Teleostei</taxon>
        <taxon>Neoteleostei</taxon>
        <taxon>Acanthomorphata</taxon>
        <taxon>Ovalentaria</taxon>
        <taxon>Cichlomorphae</taxon>
        <taxon>Cichliformes</taxon>
        <taxon>Cichlidae</taxon>
        <taxon>African cichlids</taxon>
        <taxon>Pseudocrenilabrinae</taxon>
        <taxon>Haplochromini</taxon>
        <taxon>Pundamilia</taxon>
    </lineage>
</organism>
<dbReference type="Pfam" id="PF00092">
    <property type="entry name" value="VWA"/>
    <property type="match status" value="1"/>
</dbReference>
<dbReference type="STRING" id="303518.ENSPNYP00000013673"/>
<dbReference type="Gene3D" id="3.40.50.410">
    <property type="entry name" value="von Willebrand factor, type A domain"/>
    <property type="match status" value="1"/>
</dbReference>
<evidence type="ECO:0000256" key="8">
    <source>
        <dbReference type="SAM" id="MobiDB-lite"/>
    </source>
</evidence>
<dbReference type="InterPro" id="IPR050934">
    <property type="entry name" value="ITIH"/>
</dbReference>
<feature type="signal peptide" evidence="9">
    <location>
        <begin position="1"/>
        <end position="20"/>
    </location>
</feature>
<dbReference type="InterPro" id="IPR013694">
    <property type="entry name" value="VIT"/>
</dbReference>
<dbReference type="PANTHER" id="PTHR10338">
    <property type="entry name" value="INTER-ALPHA-TRYPSIN INHIBITOR HEAVY CHAIN FAMILY MEMBER"/>
    <property type="match status" value="1"/>
</dbReference>
<sequence>MGRTVVKITLIGLLFALASTLPNKDDWDIYSFHFNSTVTSRYATTVITSRVANRMNESKEIEFHVRIPKNAFISKFRMFIDGQVYDGVVKAKEQAQQQYTEAVSRGESAGLVSSVGRTLEEFKTSVTVAAHKKVTFELTYEELMKRTHGKYELQIHARPMQPVRDFKVDVYIHEEAGISFIDVKGGLSTNALANAITKTHADKQAWVYFYPTVDQQKMCDSCGDQGMNGDLVIVYDVNRDNGLGHIKKSDGYFVHHFAPSDLPRIPKNVVFVIDQSGSMEGRKIEQTRTALIHILNDLAEDDHFGLITFDDRISYWKQELVQANSKNLESAKNFARNIQHRGSTDINKAVLQGARMLNAHNREGSASILILLTDGDPTSGVTNLEKIQSNVRQAIAGKFPLYCLGFGFDVNFNFLEKMSLQNNGVARRIYEDSDADLQLKGFYEEVATPLLTDVTMIYVGGTNLTQTNFSQYYNGSEIVVTGQITDNNIETFTPQVVAISVRINPQDSSAELFLNLSDDRIQRVWAYLTVKQLLDKELQLSGPEKEKVKKEAMELSLKYSFVTPLTSMVVTKPPGENTDVLHKPKEGETSRRWQSPGGQPNLAHLTPASGGYIGWVHSGEQIKPIQQHSSVQLRRRLLTVSSSLSREYFHISPLVVKQQHFSFVLDLSVNGELDSIATGGFSKIFIHLKTHQHVEVDAESQRVTVRDGQTVTYQAAGQDPSTVGR</sequence>
<evidence type="ECO:0000256" key="5">
    <source>
        <dbReference type="ARBA" id="ARBA00022729"/>
    </source>
</evidence>
<keyword evidence="4" id="KW-0646">Protease inhibitor</keyword>
<evidence type="ECO:0000259" key="10">
    <source>
        <dbReference type="PROSITE" id="PS50234"/>
    </source>
</evidence>
<dbReference type="PROSITE" id="PS50234">
    <property type="entry name" value="VWFA"/>
    <property type="match status" value="1"/>
</dbReference>
<dbReference type="GO" id="GO:0005576">
    <property type="term" value="C:extracellular region"/>
    <property type="evidence" value="ECO:0007669"/>
    <property type="project" value="UniProtKB-SubCell"/>
</dbReference>
<dbReference type="InterPro" id="IPR002035">
    <property type="entry name" value="VWF_A"/>
</dbReference>
<dbReference type="SMART" id="SM00327">
    <property type="entry name" value="VWA"/>
    <property type="match status" value="1"/>
</dbReference>
<keyword evidence="5 9" id="KW-0732">Signal</keyword>
<accession>A0A3B4FVN3</accession>
<feature type="chain" id="PRO_5017386659" evidence="9">
    <location>
        <begin position="21"/>
        <end position="725"/>
    </location>
</feature>
<evidence type="ECO:0000256" key="1">
    <source>
        <dbReference type="ARBA" id="ARBA00004613"/>
    </source>
</evidence>
<dbReference type="SUPFAM" id="SSF53300">
    <property type="entry name" value="vWA-like"/>
    <property type="match status" value="1"/>
</dbReference>
<comment type="subcellular location">
    <subcellularLocation>
        <location evidence="1">Secreted</location>
    </subcellularLocation>
</comment>
<evidence type="ECO:0000256" key="2">
    <source>
        <dbReference type="ARBA" id="ARBA00010158"/>
    </source>
</evidence>
<evidence type="ECO:0000256" key="4">
    <source>
        <dbReference type="ARBA" id="ARBA00022690"/>
    </source>
</evidence>
<name>A0A3B4FVN3_9CICH</name>
<evidence type="ECO:0000313" key="12">
    <source>
        <dbReference type="Ensembl" id="ENSPNYP00000013673.1"/>
    </source>
</evidence>
<evidence type="ECO:0000256" key="9">
    <source>
        <dbReference type="SAM" id="SignalP"/>
    </source>
</evidence>
<feature type="domain" description="VIT" evidence="11">
    <location>
        <begin position="13"/>
        <end position="142"/>
    </location>
</feature>
<dbReference type="Pfam" id="PF08487">
    <property type="entry name" value="VIT"/>
    <property type="match status" value="1"/>
</dbReference>
<feature type="compositionally biased region" description="Basic and acidic residues" evidence="8">
    <location>
        <begin position="579"/>
        <end position="591"/>
    </location>
</feature>
<keyword evidence="7" id="KW-0325">Glycoprotein</keyword>
<dbReference type="PROSITE" id="PS51468">
    <property type="entry name" value="VIT"/>
    <property type="match status" value="1"/>
</dbReference>
<evidence type="ECO:0000256" key="3">
    <source>
        <dbReference type="ARBA" id="ARBA00022525"/>
    </source>
</evidence>
<protein>
    <submittedName>
        <fullName evidence="12">Inter-alpha-trypsin inhibitor heavy chain H3-like</fullName>
    </submittedName>
</protein>
<dbReference type="PANTHER" id="PTHR10338:SF119">
    <property type="entry name" value="INTER-ALPHA-TRYPSIN INHIBITOR HEAVY CHAIN H4"/>
    <property type="match status" value="1"/>
</dbReference>
<evidence type="ECO:0000259" key="11">
    <source>
        <dbReference type="PROSITE" id="PS51468"/>
    </source>
</evidence>